<dbReference type="EMBL" id="CAGKOT010000066">
    <property type="protein sequence ID" value="CAB5389664.1"/>
    <property type="molecule type" value="Genomic_DNA"/>
</dbReference>
<dbReference type="OrthoDB" id="2379628at2759"/>
<evidence type="ECO:0000313" key="2">
    <source>
        <dbReference type="EMBL" id="CAB5389664.1"/>
    </source>
</evidence>
<comment type="caution">
    <text evidence="2">The sequence shown here is derived from an EMBL/GenBank/DDBJ whole genome shotgun (WGS) entry which is preliminary data.</text>
</comment>
<protein>
    <submittedName>
        <fullName evidence="2">Uncharacterized protein</fullName>
    </submittedName>
</protein>
<dbReference type="VEuPathDB" id="FungiDB:FUN_011489"/>
<feature type="region of interest" description="Disordered" evidence="1">
    <location>
        <begin position="149"/>
        <end position="171"/>
    </location>
</feature>
<feature type="region of interest" description="Disordered" evidence="1">
    <location>
        <begin position="196"/>
        <end position="242"/>
    </location>
</feature>
<evidence type="ECO:0000256" key="1">
    <source>
        <dbReference type="SAM" id="MobiDB-lite"/>
    </source>
</evidence>
<sequence>MVTHNSSNNFGDNIYESNSQTTVAQTYDTYMPVMPVTYCNNVNNVNSDQQLMMSKTISPNQQTNVSSPNHNQRYQQHNVALLNQQQYDAINNVTISPGRQPIMSNNNVTISPDQQTNVSSPNHNQRYQQHNVASLNQQQYDAINNVTISPGRQSTISNNNVTISPDQQPIPNQQYQQHNVVSPNHQQQYETAISDNTDSFIPGLNHHHNYQQPSDNSNNTNHNNNQQSSSNNDSPPQFSSPQSAIFPLSLNITINSPQTNFIIIPNSDIQQVLSFLNNPSSRFQR</sequence>
<feature type="compositionally biased region" description="Low complexity" evidence="1">
    <location>
        <begin position="212"/>
        <end position="242"/>
    </location>
</feature>
<accession>A0A2I1FF18</accession>
<reference evidence="2" key="1">
    <citation type="submission" date="2020-05" db="EMBL/GenBank/DDBJ databases">
        <authorList>
            <person name="Rincon C."/>
            <person name="Sanders R I."/>
            <person name="Robbins C."/>
            <person name="Chaturvedi A."/>
        </authorList>
    </citation>
    <scope>NUCLEOTIDE SEQUENCE</scope>
    <source>
        <strain evidence="2">CHB12</strain>
    </source>
</reference>
<dbReference type="VEuPathDB" id="FungiDB:RhiirFUN_012787"/>
<dbReference type="VEuPathDB" id="FungiDB:RhiirA1_492921"/>
<dbReference type="Proteomes" id="UP000684084">
    <property type="component" value="Unassembled WGS sequence"/>
</dbReference>
<proteinExistence type="predicted"/>
<organism evidence="2 3">
    <name type="scientific">Rhizophagus irregularis</name>
    <dbReference type="NCBI Taxonomy" id="588596"/>
    <lineage>
        <taxon>Eukaryota</taxon>
        <taxon>Fungi</taxon>
        <taxon>Fungi incertae sedis</taxon>
        <taxon>Mucoromycota</taxon>
        <taxon>Glomeromycotina</taxon>
        <taxon>Glomeromycetes</taxon>
        <taxon>Glomerales</taxon>
        <taxon>Glomeraceae</taxon>
        <taxon>Rhizophagus</taxon>
    </lineage>
</organism>
<gene>
    <name evidence="2" type="ORF">CHRIB12_LOCUS21165</name>
</gene>
<dbReference type="AlphaFoldDB" id="A0A2I1FF18"/>
<evidence type="ECO:0000313" key="3">
    <source>
        <dbReference type="Proteomes" id="UP000684084"/>
    </source>
</evidence>
<feature type="compositionally biased region" description="Polar residues" evidence="1">
    <location>
        <begin position="149"/>
        <end position="164"/>
    </location>
</feature>
<name>A0A2I1FF18_9GLOM</name>